<dbReference type="SUPFAM" id="SSF50129">
    <property type="entry name" value="GroES-like"/>
    <property type="match status" value="1"/>
</dbReference>
<dbReference type="STRING" id="1343740.M271_11700"/>
<sequence length="326" mass="34842">MRAIVIEKFGGPESLVYTELPEPEPEAGHVVIDIKAFGLNHAEMHMRRGEWAEAAKVSGIECVGLVQACPGGKFSVGTKVAALMGGLGRTINGSYAEYTRAPVSNVATIESDLPWAELAVVPETYATAWTCLFRNLEITPGETLVIRGSTSAFGQAAGNLAVNAGAHVIGTSRSRERFALLEQLDVERTELEGPNLSGRIPEAKRVDAVLDLVGNSTILDSLDMLRRGGRACLAGWLGGLDPIRDFNPLLQMASGVCLTFFGSFVFGTPGFPLSDVPLQAIAEQVAAGRLRAKPSRVFRFEDIHEAHRVMEAGEAKGKMVVVLSSP</sequence>
<evidence type="ECO:0000256" key="1">
    <source>
        <dbReference type="ARBA" id="ARBA00022857"/>
    </source>
</evidence>
<dbReference type="HOGENOM" id="CLU_026673_3_4_11"/>
<dbReference type="PANTHER" id="PTHR48106:SF18">
    <property type="entry name" value="QUINONE OXIDOREDUCTASE PIG3"/>
    <property type="match status" value="1"/>
</dbReference>
<protein>
    <submittedName>
        <fullName evidence="4">Alcohol dehydrogenase</fullName>
    </submittedName>
</protein>
<reference evidence="4 5" key="1">
    <citation type="journal article" date="2018" name="J. Biol. Chem.">
        <title>Discovery of the actinoplanic acid pathway in Streptomyces rapamycinicus reveals a genetically conserved synergism with rapamycin.</title>
        <authorList>
            <person name="Mrak P."/>
            <person name="Krastel P."/>
            <person name="Pivk Lukancic P."/>
            <person name="Tao J."/>
            <person name="Pistorius D."/>
            <person name="Moore C.M."/>
        </authorList>
    </citation>
    <scope>NUCLEOTIDE SEQUENCE [LARGE SCALE GENOMIC DNA]</scope>
    <source>
        <strain evidence="4 5">NRRL 5491</strain>
    </source>
</reference>
<dbReference type="InterPro" id="IPR020843">
    <property type="entry name" value="ER"/>
</dbReference>
<dbReference type="Gene3D" id="3.40.50.720">
    <property type="entry name" value="NAD(P)-binding Rossmann-like Domain"/>
    <property type="match status" value="1"/>
</dbReference>
<dbReference type="RefSeq" id="WP_020867343.1">
    <property type="nucleotide sequence ID" value="NC_022785.1"/>
</dbReference>
<proteinExistence type="predicted"/>
<dbReference type="CDD" id="cd08243">
    <property type="entry name" value="quinone_oxidoreductase_like_1"/>
    <property type="match status" value="1"/>
</dbReference>
<dbReference type="eggNOG" id="COG0604">
    <property type="taxonomic scope" value="Bacteria"/>
</dbReference>
<organism evidence="4 5">
    <name type="scientific">Streptomyces rapamycinicus (strain ATCC 29253 / DSM 41530 / NRRL 5491 / AYB-994)</name>
    <name type="common">Streptomyces hygroscopicus (strain ATCC 29253)</name>
    <dbReference type="NCBI Taxonomy" id="1343740"/>
    <lineage>
        <taxon>Bacteria</taxon>
        <taxon>Bacillati</taxon>
        <taxon>Actinomycetota</taxon>
        <taxon>Actinomycetes</taxon>
        <taxon>Kitasatosporales</taxon>
        <taxon>Streptomycetaceae</taxon>
        <taxon>Streptomyces</taxon>
        <taxon>Streptomyces violaceusniger group</taxon>
    </lineage>
</organism>
<dbReference type="GO" id="GO:0016651">
    <property type="term" value="F:oxidoreductase activity, acting on NAD(P)H"/>
    <property type="evidence" value="ECO:0007669"/>
    <property type="project" value="TreeGrafter"/>
</dbReference>
<evidence type="ECO:0000313" key="5">
    <source>
        <dbReference type="Proteomes" id="UP000281594"/>
    </source>
</evidence>
<evidence type="ECO:0000313" key="4">
    <source>
        <dbReference type="EMBL" id="RLV73926.1"/>
    </source>
</evidence>
<dbReference type="AlphaFoldDB" id="A0A0A0NAK0"/>
<dbReference type="InterPro" id="IPR013154">
    <property type="entry name" value="ADH-like_N"/>
</dbReference>
<dbReference type="Pfam" id="PF08240">
    <property type="entry name" value="ADH_N"/>
    <property type="match status" value="1"/>
</dbReference>
<comment type="caution">
    <text evidence="4">The sequence shown here is derived from an EMBL/GenBank/DDBJ whole genome shotgun (WGS) entry which is preliminary data.</text>
</comment>
<dbReference type="InterPro" id="IPR011032">
    <property type="entry name" value="GroES-like_sf"/>
</dbReference>
<name>A0A0A0NAK0_STRRN</name>
<dbReference type="SUPFAM" id="SSF51735">
    <property type="entry name" value="NAD(P)-binding Rossmann-fold domains"/>
    <property type="match status" value="1"/>
</dbReference>
<dbReference type="InterPro" id="IPR036291">
    <property type="entry name" value="NAD(P)-bd_dom_sf"/>
</dbReference>
<dbReference type="PANTHER" id="PTHR48106">
    <property type="entry name" value="QUINONE OXIDOREDUCTASE PIG3-RELATED"/>
    <property type="match status" value="1"/>
</dbReference>
<dbReference type="Gene3D" id="3.90.180.10">
    <property type="entry name" value="Medium-chain alcohol dehydrogenases, catalytic domain"/>
    <property type="match status" value="1"/>
</dbReference>
<dbReference type="EMBL" id="QYCY01000002">
    <property type="protein sequence ID" value="RLV73926.1"/>
    <property type="molecule type" value="Genomic_DNA"/>
</dbReference>
<dbReference type="Proteomes" id="UP000281594">
    <property type="component" value="Unassembled WGS sequence"/>
</dbReference>
<dbReference type="KEGG" id="src:M271_11700"/>
<dbReference type="GO" id="GO:0070402">
    <property type="term" value="F:NADPH binding"/>
    <property type="evidence" value="ECO:0007669"/>
    <property type="project" value="TreeGrafter"/>
</dbReference>
<accession>A0A0A0NAK0</accession>
<evidence type="ECO:0000256" key="2">
    <source>
        <dbReference type="ARBA" id="ARBA00023002"/>
    </source>
</evidence>
<gene>
    <name evidence="4" type="ORF">D3C57_131910</name>
</gene>
<keyword evidence="2" id="KW-0560">Oxidoreductase</keyword>
<dbReference type="SMART" id="SM00829">
    <property type="entry name" value="PKS_ER"/>
    <property type="match status" value="1"/>
</dbReference>
<evidence type="ECO:0000259" key="3">
    <source>
        <dbReference type="SMART" id="SM00829"/>
    </source>
</evidence>
<feature type="domain" description="Enoyl reductase (ER)" evidence="3">
    <location>
        <begin position="10"/>
        <end position="321"/>
    </location>
</feature>
<keyword evidence="1" id="KW-0521">NADP</keyword>
<dbReference type="Pfam" id="PF13602">
    <property type="entry name" value="ADH_zinc_N_2"/>
    <property type="match status" value="1"/>
</dbReference>